<organism evidence="2">
    <name type="scientific">Tanacetum cinerariifolium</name>
    <name type="common">Dalmatian daisy</name>
    <name type="synonym">Chrysanthemum cinerariifolium</name>
    <dbReference type="NCBI Taxonomy" id="118510"/>
    <lineage>
        <taxon>Eukaryota</taxon>
        <taxon>Viridiplantae</taxon>
        <taxon>Streptophyta</taxon>
        <taxon>Embryophyta</taxon>
        <taxon>Tracheophyta</taxon>
        <taxon>Spermatophyta</taxon>
        <taxon>Magnoliopsida</taxon>
        <taxon>eudicotyledons</taxon>
        <taxon>Gunneridae</taxon>
        <taxon>Pentapetalae</taxon>
        <taxon>asterids</taxon>
        <taxon>campanulids</taxon>
        <taxon>Asterales</taxon>
        <taxon>Asteraceae</taxon>
        <taxon>Asteroideae</taxon>
        <taxon>Anthemideae</taxon>
        <taxon>Anthemidinae</taxon>
        <taxon>Tanacetum</taxon>
    </lineage>
</organism>
<sequence length="182" mass="20398">MSTKAAHTKSKTKAAHMSTKAAHTKSKTEVSQTKSDLFLDQLEVDVTGTIVVMIGRMWYVNDVTGRYLSTDFIVSVAMGGQLTRNQVPGLLFLLCQPESLTFHCKVRIENFRTKKGWNYPLCGSDACKKGIIRKGGEFWYRLELDVSEKTAHVVVVMFDETTTELAKYPAESILEVGDEVRL</sequence>
<dbReference type="Gene3D" id="2.40.50.140">
    <property type="entry name" value="Nucleic acid-binding proteins"/>
    <property type="match status" value="1"/>
</dbReference>
<accession>A0A6L2LNM5</accession>
<name>A0A6L2LNM5_TANCI</name>
<comment type="caution">
    <text evidence="2">The sequence shown here is derived from an EMBL/GenBank/DDBJ whole genome shotgun (WGS) entry which is preliminary data.</text>
</comment>
<reference evidence="2" key="1">
    <citation type="journal article" date="2019" name="Sci. Rep.">
        <title>Draft genome of Tanacetum cinerariifolium, the natural source of mosquito coil.</title>
        <authorList>
            <person name="Yamashiro T."/>
            <person name="Shiraishi A."/>
            <person name="Satake H."/>
            <person name="Nakayama K."/>
        </authorList>
    </citation>
    <scope>NUCLEOTIDE SEQUENCE</scope>
</reference>
<evidence type="ECO:0000313" key="2">
    <source>
        <dbReference type="EMBL" id="GEU63298.1"/>
    </source>
</evidence>
<feature type="region of interest" description="Disordered" evidence="1">
    <location>
        <begin position="1"/>
        <end position="28"/>
    </location>
</feature>
<proteinExistence type="predicted"/>
<evidence type="ECO:0000256" key="1">
    <source>
        <dbReference type="SAM" id="MobiDB-lite"/>
    </source>
</evidence>
<dbReference type="SUPFAM" id="SSF50249">
    <property type="entry name" value="Nucleic acid-binding proteins"/>
    <property type="match status" value="1"/>
</dbReference>
<protein>
    <submittedName>
        <fullName evidence="2">Uncharacterized protein</fullName>
    </submittedName>
</protein>
<gene>
    <name evidence="2" type="ORF">Tci_035276</name>
</gene>
<feature type="compositionally biased region" description="Basic residues" evidence="1">
    <location>
        <begin position="1"/>
        <end position="14"/>
    </location>
</feature>
<dbReference type="EMBL" id="BKCJ010004823">
    <property type="protein sequence ID" value="GEU63298.1"/>
    <property type="molecule type" value="Genomic_DNA"/>
</dbReference>
<dbReference type="InterPro" id="IPR012340">
    <property type="entry name" value="NA-bd_OB-fold"/>
</dbReference>
<dbReference type="AlphaFoldDB" id="A0A6L2LNM5"/>